<dbReference type="Pfam" id="PF00109">
    <property type="entry name" value="ketoacyl-synt"/>
    <property type="match status" value="1"/>
</dbReference>
<evidence type="ECO:0000313" key="2">
    <source>
        <dbReference type="EMBL" id="RMI33223.1"/>
    </source>
</evidence>
<feature type="domain" description="Beta-ketoacyl synthase-like N-terminal" evidence="1">
    <location>
        <begin position="10"/>
        <end position="46"/>
    </location>
</feature>
<dbReference type="Proteomes" id="UP000279275">
    <property type="component" value="Unassembled WGS sequence"/>
</dbReference>
<dbReference type="InterPro" id="IPR016039">
    <property type="entry name" value="Thiolase-like"/>
</dbReference>
<evidence type="ECO:0000313" key="3">
    <source>
        <dbReference type="Proteomes" id="UP000279275"/>
    </source>
</evidence>
<dbReference type="AlphaFoldDB" id="A0A3M2L9K2"/>
<dbReference type="EMBL" id="RFFH01000003">
    <property type="protein sequence ID" value="RMI33223.1"/>
    <property type="molecule type" value="Genomic_DNA"/>
</dbReference>
<keyword evidence="3" id="KW-1185">Reference proteome</keyword>
<proteinExistence type="predicted"/>
<name>A0A3M2L9K2_9NOCA</name>
<protein>
    <recommendedName>
        <fullName evidence="1">Beta-ketoacyl synthase-like N-terminal domain-containing protein</fullName>
    </recommendedName>
</protein>
<dbReference type="SUPFAM" id="SSF53901">
    <property type="entry name" value="Thiolase-like"/>
    <property type="match status" value="1"/>
</dbReference>
<dbReference type="GO" id="GO:0016746">
    <property type="term" value="F:acyltransferase activity"/>
    <property type="evidence" value="ECO:0007669"/>
    <property type="project" value="InterPro"/>
</dbReference>
<accession>A0A3M2L9K2</accession>
<gene>
    <name evidence="2" type="ORF">EBN03_08480</name>
</gene>
<reference evidence="2 3" key="1">
    <citation type="submission" date="2018-10" db="EMBL/GenBank/DDBJ databases">
        <title>Isolation from cow dung.</title>
        <authorList>
            <person name="Ling L."/>
        </authorList>
    </citation>
    <scope>NUCLEOTIDE SEQUENCE [LARGE SCALE GENOMIC DNA]</scope>
    <source>
        <strain evidence="2 3">NEAU-LL90</strain>
    </source>
</reference>
<organism evidence="2 3">
    <name type="scientific">Nocardia stercoris</name>
    <dbReference type="NCBI Taxonomy" id="2483361"/>
    <lineage>
        <taxon>Bacteria</taxon>
        <taxon>Bacillati</taxon>
        <taxon>Actinomycetota</taxon>
        <taxon>Actinomycetes</taxon>
        <taxon>Mycobacteriales</taxon>
        <taxon>Nocardiaceae</taxon>
        <taxon>Nocardia</taxon>
    </lineage>
</organism>
<dbReference type="Gene3D" id="3.40.47.10">
    <property type="match status" value="1"/>
</dbReference>
<dbReference type="InterPro" id="IPR014030">
    <property type="entry name" value="Ketoacyl_synth_N"/>
</dbReference>
<dbReference type="OrthoDB" id="9778690at2"/>
<sequence length="55" mass="6215">MTDDRRLARDPIAIVGMSGLLPNARNHREYWQNIVDGVDCTEDVSARSTRSMPRA</sequence>
<evidence type="ECO:0000259" key="1">
    <source>
        <dbReference type="Pfam" id="PF00109"/>
    </source>
</evidence>
<comment type="caution">
    <text evidence="2">The sequence shown here is derived from an EMBL/GenBank/DDBJ whole genome shotgun (WGS) entry which is preliminary data.</text>
</comment>